<evidence type="ECO:0000256" key="4">
    <source>
        <dbReference type="ARBA" id="ARBA00023136"/>
    </source>
</evidence>
<sequence length="491" mass="51133">MPVDLNFTIAAPLLALAAGALLILLLDLLFRYETIQGPMYVAAVGAVLVAGWYLVPLWRGAAEPSGFHGMLVMDRFAAVYGLVLLGAALLAILLSFGRVREDQSGYLALLLWAAMGMVLLGGAGNLMVIFLGIELLSLALYVMIAFAPKRMAAREAAFKYFVLGSVAAAFLIFGFALIYGAAGTMSLTGIAAAARSFTSEGAWSVGLYYKVGVGLAIVGLAFKMALVPFHIWAPDVYQGAPTPVTAFMAIGTKAAAFAAMARLLVAAVPQAYQPSFLLPLSILAFASMMLGATVGIWQSDLKRLMAYSGIANAGYLIMAIPGLGLDGLSAAAYYLAAYGFATMGVFAVVRILEADGVDGSQLANLKGLFYRSPWVGVCLAVLFFGLIGVPPTGGFVGKFLLAIAAVRGGAWIVLTGLILSTGISAYVYLKVIGTAFTRTKVAPQPEEGEEPHPPTRTAAQVVLAIATAGTLVLGVLPGPVSELLRVALAGM</sequence>
<feature type="transmembrane region" description="Helical" evidence="5">
    <location>
        <begin position="106"/>
        <end position="123"/>
    </location>
</feature>
<dbReference type="GO" id="GO:0042773">
    <property type="term" value="P:ATP synthesis coupled electron transport"/>
    <property type="evidence" value="ECO:0007669"/>
    <property type="project" value="InterPro"/>
</dbReference>
<dbReference type="GO" id="GO:0012505">
    <property type="term" value="C:endomembrane system"/>
    <property type="evidence" value="ECO:0007669"/>
    <property type="project" value="UniProtKB-SubCell"/>
</dbReference>
<comment type="subunit">
    <text evidence="5">NDH-1 is composed of 14 different subunits. Subunits NuoA, H, J, K, L, M, N constitute the membrane sector of the complex.</text>
</comment>
<feature type="transmembrane region" description="Helical" evidence="5">
    <location>
        <begin position="160"/>
        <end position="182"/>
    </location>
</feature>
<evidence type="ECO:0000259" key="7">
    <source>
        <dbReference type="Pfam" id="PF00361"/>
    </source>
</evidence>
<evidence type="ECO:0000256" key="6">
    <source>
        <dbReference type="RuleBase" id="RU000320"/>
    </source>
</evidence>
<keyword evidence="5" id="KW-1278">Translocase</keyword>
<evidence type="ECO:0000256" key="1">
    <source>
        <dbReference type="ARBA" id="ARBA00004127"/>
    </source>
</evidence>
<feature type="transmembrane region" description="Helical" evidence="5">
    <location>
        <begin position="410"/>
        <end position="429"/>
    </location>
</feature>
<keyword evidence="4 5" id="KW-0472">Membrane</keyword>
<gene>
    <name evidence="5" type="primary">nuoN</name>
    <name evidence="8" type="ORF">CWE10_12035</name>
</gene>
<reference evidence="8" key="1">
    <citation type="submission" date="2017-11" db="EMBL/GenBank/DDBJ databases">
        <title>Three new genomes from thermophilic consortium.</title>
        <authorList>
            <person name="Quaggio R."/>
            <person name="Amgarten D."/>
            <person name="Setubal J.C."/>
        </authorList>
    </citation>
    <scope>NUCLEOTIDE SEQUENCE</scope>
    <source>
        <strain evidence="8">ZCTH01-B2</strain>
    </source>
</reference>
<dbReference type="GO" id="GO:0008137">
    <property type="term" value="F:NADH dehydrogenase (ubiquinone) activity"/>
    <property type="evidence" value="ECO:0007669"/>
    <property type="project" value="InterPro"/>
</dbReference>
<organism evidence="8 9">
    <name type="scientific">Symbiobacterium thermophilum</name>
    <dbReference type="NCBI Taxonomy" id="2734"/>
    <lineage>
        <taxon>Bacteria</taxon>
        <taxon>Bacillati</taxon>
        <taxon>Bacillota</taxon>
        <taxon>Clostridia</taxon>
        <taxon>Eubacteriales</taxon>
        <taxon>Symbiobacteriaceae</taxon>
        <taxon>Symbiobacterium</taxon>
    </lineage>
</organism>
<feature type="transmembrane region" description="Helical" evidence="5">
    <location>
        <begin position="129"/>
        <end position="148"/>
    </location>
</feature>
<feature type="transmembrane region" description="Helical" evidence="5">
    <location>
        <begin position="207"/>
        <end position="232"/>
    </location>
</feature>
<comment type="caution">
    <text evidence="8">The sequence shown here is derived from an EMBL/GenBank/DDBJ whole genome shotgun (WGS) entry which is preliminary data.</text>
</comment>
<dbReference type="EMBL" id="PIUK01000119">
    <property type="protein sequence ID" value="MBY6276919.1"/>
    <property type="molecule type" value="Genomic_DNA"/>
</dbReference>
<evidence type="ECO:0000313" key="9">
    <source>
        <dbReference type="Proteomes" id="UP000732377"/>
    </source>
</evidence>
<feature type="transmembrane region" description="Helical" evidence="5">
    <location>
        <begin position="373"/>
        <end position="390"/>
    </location>
</feature>
<evidence type="ECO:0000256" key="2">
    <source>
        <dbReference type="ARBA" id="ARBA00022692"/>
    </source>
</evidence>
<proteinExistence type="inferred from homology"/>
<dbReference type="Pfam" id="PF00361">
    <property type="entry name" value="Proton_antipo_M"/>
    <property type="match status" value="1"/>
</dbReference>
<dbReference type="GO" id="GO:0005886">
    <property type="term" value="C:plasma membrane"/>
    <property type="evidence" value="ECO:0007669"/>
    <property type="project" value="UniProtKB-SubCell"/>
</dbReference>
<keyword evidence="2 5" id="KW-0812">Transmembrane</keyword>
<dbReference type="Proteomes" id="UP000732377">
    <property type="component" value="Unassembled WGS sequence"/>
</dbReference>
<dbReference type="GO" id="GO:0048038">
    <property type="term" value="F:quinone binding"/>
    <property type="evidence" value="ECO:0007669"/>
    <property type="project" value="UniProtKB-KW"/>
</dbReference>
<evidence type="ECO:0000256" key="5">
    <source>
        <dbReference type="HAMAP-Rule" id="MF_00445"/>
    </source>
</evidence>
<dbReference type="InterPro" id="IPR010096">
    <property type="entry name" value="NADH-Q_OxRdtase_suN/2"/>
</dbReference>
<feature type="transmembrane region" description="Helical" evidence="5">
    <location>
        <begin position="331"/>
        <end position="352"/>
    </location>
</feature>
<dbReference type="NCBIfam" id="TIGR01770">
    <property type="entry name" value="NDH_I_N"/>
    <property type="match status" value="1"/>
</dbReference>
<keyword evidence="5" id="KW-0874">Quinone</keyword>
<feature type="transmembrane region" description="Helical" evidence="5">
    <location>
        <begin position="37"/>
        <end position="55"/>
    </location>
</feature>
<feature type="transmembrane region" description="Helical" evidence="5">
    <location>
        <begin position="6"/>
        <end position="30"/>
    </location>
</feature>
<feature type="transmembrane region" description="Helical" evidence="5">
    <location>
        <begin position="304"/>
        <end position="325"/>
    </location>
</feature>
<dbReference type="HAMAP" id="MF_00445">
    <property type="entry name" value="NDH1_NuoN_1"/>
    <property type="match status" value="1"/>
</dbReference>
<comment type="subcellular location">
    <subcellularLocation>
        <location evidence="5">Cell membrane</location>
        <topology evidence="5">Multi-pass membrane protein</topology>
    </subcellularLocation>
    <subcellularLocation>
        <location evidence="1">Endomembrane system</location>
        <topology evidence="1">Multi-pass membrane protein</topology>
    </subcellularLocation>
    <subcellularLocation>
        <location evidence="6">Membrane</location>
        <topology evidence="6">Multi-pass membrane protein</topology>
    </subcellularLocation>
</comment>
<comment type="similarity">
    <text evidence="5">Belongs to the complex I subunit 2 family.</text>
</comment>
<comment type="catalytic activity">
    <reaction evidence="5">
        <text>a quinone + NADH + 5 H(+)(in) = a quinol + NAD(+) + 4 H(+)(out)</text>
        <dbReference type="Rhea" id="RHEA:57888"/>
        <dbReference type="ChEBI" id="CHEBI:15378"/>
        <dbReference type="ChEBI" id="CHEBI:24646"/>
        <dbReference type="ChEBI" id="CHEBI:57540"/>
        <dbReference type="ChEBI" id="CHEBI:57945"/>
        <dbReference type="ChEBI" id="CHEBI:132124"/>
    </reaction>
</comment>
<feature type="transmembrane region" description="Helical" evidence="5">
    <location>
        <begin position="244"/>
        <end position="264"/>
    </location>
</feature>
<comment type="function">
    <text evidence="5">NDH-1 shuttles electrons from NADH, via FMN and iron-sulfur (Fe-S) centers, to quinones in the respiratory chain. The immediate electron acceptor for the enzyme in this species is believed to be a menaquinone. Couples the redox reaction to proton translocation (for every two electrons transferred, four hydrogen ions are translocated across the cytoplasmic membrane), and thus conserves the redox energy in a proton gradient.</text>
</comment>
<evidence type="ECO:0000256" key="3">
    <source>
        <dbReference type="ARBA" id="ARBA00022989"/>
    </source>
</evidence>
<feature type="domain" description="NADH:quinone oxidoreductase/Mrp antiporter transmembrane" evidence="7">
    <location>
        <begin position="123"/>
        <end position="421"/>
    </location>
</feature>
<evidence type="ECO:0000313" key="8">
    <source>
        <dbReference type="EMBL" id="MBY6276919.1"/>
    </source>
</evidence>
<keyword evidence="5" id="KW-0813">Transport</keyword>
<dbReference type="AlphaFoldDB" id="A0A953LJA5"/>
<dbReference type="RefSeq" id="WP_273380030.1">
    <property type="nucleotide sequence ID" value="NZ_PIUK01000119.1"/>
</dbReference>
<dbReference type="PANTHER" id="PTHR22773">
    <property type="entry name" value="NADH DEHYDROGENASE"/>
    <property type="match status" value="1"/>
</dbReference>
<dbReference type="EC" id="7.1.1.-" evidence="5"/>
<feature type="transmembrane region" description="Helical" evidence="5">
    <location>
        <begin position="276"/>
        <end position="297"/>
    </location>
</feature>
<dbReference type="GO" id="GO:0050136">
    <property type="term" value="F:NADH dehydrogenase (quinone) (non-electrogenic) activity"/>
    <property type="evidence" value="ECO:0007669"/>
    <property type="project" value="UniProtKB-UniRule"/>
</dbReference>
<dbReference type="InterPro" id="IPR001750">
    <property type="entry name" value="ND/Mrp_TM"/>
</dbReference>
<feature type="transmembrane region" description="Helical" evidence="5">
    <location>
        <begin position="75"/>
        <end position="94"/>
    </location>
</feature>
<keyword evidence="5" id="KW-1003">Cell membrane</keyword>
<protein>
    <recommendedName>
        <fullName evidence="5">NADH-quinone oxidoreductase subunit N</fullName>
        <ecNumber evidence="5">7.1.1.-</ecNumber>
    </recommendedName>
    <alternativeName>
        <fullName evidence="5">NADH dehydrogenase I subunit N</fullName>
    </alternativeName>
    <alternativeName>
        <fullName evidence="5">NDH-1 subunit N</fullName>
    </alternativeName>
</protein>
<accession>A0A953LJA5</accession>
<keyword evidence="5" id="KW-0520">NAD</keyword>
<name>A0A953LJA5_SYMTR</name>
<keyword evidence="3 5" id="KW-1133">Transmembrane helix</keyword>